<gene>
    <name evidence="1" type="ORF">SAMN02745229_02356</name>
</gene>
<sequence length="280" mass="32186">MEIETLSEYGARQALGEYRNFFVDNAFYDDGFFSLRQIEVSRTDDKNKFIIQMSDDGSTKIIYDAKIDGGYIVVTRTHCGLKALLQAKKADTVLEKFLNNKICLYHWELLSDADPDKDLSYEDEVALSAGVDLALLFPKYVITSSFMFKSSLDTLVSDFKNKLVETHLSEEDDDYEERLECVAAMDFDVVDRGQDILSVLKTKADFTESDLEKADHYYDAFIKEIDRYIGKPERIYTLASPIDDKTKAAFDALSFRDECLDLFFIKYEDYYLAVGLFLCD</sequence>
<proteinExistence type="predicted"/>
<evidence type="ECO:0000313" key="2">
    <source>
        <dbReference type="Proteomes" id="UP000184278"/>
    </source>
</evidence>
<dbReference type="OrthoDB" id="9818366at2"/>
<dbReference type="RefSeq" id="WP_073387980.1">
    <property type="nucleotide sequence ID" value="NZ_FQXK01000019.1"/>
</dbReference>
<name>A0A1M5ZJP9_BUTFI</name>
<accession>A0A1M5ZJP9</accession>
<evidence type="ECO:0000313" key="1">
    <source>
        <dbReference type="EMBL" id="SHI24517.1"/>
    </source>
</evidence>
<dbReference type="Proteomes" id="UP000184278">
    <property type="component" value="Unassembled WGS sequence"/>
</dbReference>
<protein>
    <submittedName>
        <fullName evidence="1">Uncharacterized protein</fullName>
    </submittedName>
</protein>
<keyword evidence="2" id="KW-1185">Reference proteome</keyword>
<dbReference type="AlphaFoldDB" id="A0A1M5ZJP9"/>
<reference evidence="2" key="1">
    <citation type="submission" date="2016-11" db="EMBL/GenBank/DDBJ databases">
        <authorList>
            <person name="Varghese N."/>
            <person name="Submissions S."/>
        </authorList>
    </citation>
    <scope>NUCLEOTIDE SEQUENCE [LARGE SCALE GENOMIC DNA]</scope>
    <source>
        <strain evidence="2">DSM 3071</strain>
    </source>
</reference>
<dbReference type="EMBL" id="FQXK01000019">
    <property type="protein sequence ID" value="SHI24517.1"/>
    <property type="molecule type" value="Genomic_DNA"/>
</dbReference>
<organism evidence="1 2">
    <name type="scientific">Butyrivibrio fibrisolvens DSM 3071</name>
    <dbReference type="NCBI Taxonomy" id="1121131"/>
    <lineage>
        <taxon>Bacteria</taxon>
        <taxon>Bacillati</taxon>
        <taxon>Bacillota</taxon>
        <taxon>Clostridia</taxon>
        <taxon>Lachnospirales</taxon>
        <taxon>Lachnospiraceae</taxon>
        <taxon>Butyrivibrio</taxon>
    </lineage>
</organism>
<dbReference type="GeneID" id="89510258"/>